<evidence type="ECO:0000313" key="19">
    <source>
        <dbReference type="Proteomes" id="UP000231586"/>
    </source>
</evidence>
<name>A0A2M8WUW5_9MICO</name>
<feature type="transmembrane region" description="Helical" evidence="16">
    <location>
        <begin position="14"/>
        <end position="34"/>
    </location>
</feature>
<feature type="compositionally biased region" description="Pro residues" evidence="15">
    <location>
        <begin position="460"/>
        <end position="476"/>
    </location>
</feature>
<dbReference type="Pfam" id="PF02706">
    <property type="entry name" value="Wzz"/>
    <property type="match status" value="1"/>
</dbReference>
<evidence type="ECO:0000313" key="18">
    <source>
        <dbReference type="EMBL" id="PJI94725.1"/>
    </source>
</evidence>
<evidence type="ECO:0000256" key="16">
    <source>
        <dbReference type="SAM" id="Phobius"/>
    </source>
</evidence>
<dbReference type="AlphaFoldDB" id="A0A2M8WUW5"/>
<evidence type="ECO:0000256" key="6">
    <source>
        <dbReference type="ARBA" id="ARBA00022679"/>
    </source>
</evidence>
<sequence>MELQDFVATLRKRWLTVVVCTLAGGLLAFTLAAFQTPMYTASTQLYVSVQGDSSAGALVQGANYSQQQVTSYVQLVSSPKVLAPVIDDLGLDMSAAALADHVSATSPKSTSLIVVQVEDPSASTAALVANATAEQLREEISALETPTDGGASKVKVTVVREADPPMSPSSPNIRVDATLGVLLGLVVGVGWVMLRRALDTGVRDVEAVSQVTDVPVIGGIAFDKQAAAHPLVLESSPHSPRAEAFRRLRTNLQFIDVGGGPRTVVVTSSLPGEGKSTTALNLAITLAAAGTRVALVDADLRRPTIATYSGLEGAVGLTTVLIGQADLDDALQPWGNANLRVLAAGQVPPNPSELLGSQAMSDLLQELARRHEMVILDAPPILPVTDAAVLARMAGGAIVVAGAGITRKHQLRDALGALDAVGARALGIVLNRRKASEDSHYYGGYGYATEDANGRKGAAAPPPRSSRPVPRPPTPQEPGAAPDGGDDDLEDGTWPGQTLTESRIDEMRTRHAARAAERGAD</sequence>
<dbReference type="InterPro" id="IPR033756">
    <property type="entry name" value="YlxH/NBP35"/>
</dbReference>
<dbReference type="Pfam" id="PF10609">
    <property type="entry name" value="ParA"/>
    <property type="match status" value="1"/>
</dbReference>
<evidence type="ECO:0000259" key="17">
    <source>
        <dbReference type="Pfam" id="PF02706"/>
    </source>
</evidence>
<comment type="similarity">
    <text evidence="3">Belongs to the CpsD/CapB family.</text>
</comment>
<evidence type="ECO:0000256" key="9">
    <source>
        <dbReference type="ARBA" id="ARBA00022777"/>
    </source>
</evidence>
<comment type="caution">
    <text evidence="18">The sequence shown here is derived from an EMBL/GenBank/DDBJ whole genome shotgun (WGS) entry which is preliminary data.</text>
</comment>
<comment type="catalytic activity">
    <reaction evidence="14">
        <text>L-tyrosyl-[protein] + ATP = O-phospho-L-tyrosyl-[protein] + ADP + H(+)</text>
        <dbReference type="Rhea" id="RHEA:10596"/>
        <dbReference type="Rhea" id="RHEA-COMP:10136"/>
        <dbReference type="Rhea" id="RHEA-COMP:20101"/>
        <dbReference type="ChEBI" id="CHEBI:15378"/>
        <dbReference type="ChEBI" id="CHEBI:30616"/>
        <dbReference type="ChEBI" id="CHEBI:46858"/>
        <dbReference type="ChEBI" id="CHEBI:61978"/>
        <dbReference type="ChEBI" id="CHEBI:456216"/>
        <dbReference type="EC" id="2.7.10.2"/>
    </reaction>
</comment>
<dbReference type="NCBIfam" id="TIGR01007">
    <property type="entry name" value="eps_fam"/>
    <property type="match status" value="1"/>
</dbReference>
<dbReference type="GO" id="GO:0005524">
    <property type="term" value="F:ATP binding"/>
    <property type="evidence" value="ECO:0007669"/>
    <property type="project" value="UniProtKB-KW"/>
</dbReference>
<evidence type="ECO:0000256" key="12">
    <source>
        <dbReference type="ARBA" id="ARBA00023136"/>
    </source>
</evidence>
<evidence type="ECO:0000256" key="13">
    <source>
        <dbReference type="ARBA" id="ARBA00023137"/>
    </source>
</evidence>
<dbReference type="SUPFAM" id="SSF52540">
    <property type="entry name" value="P-loop containing nucleoside triphosphate hydrolases"/>
    <property type="match status" value="1"/>
</dbReference>
<keyword evidence="7 16" id="KW-0812">Transmembrane</keyword>
<keyword evidence="19" id="KW-1185">Reference proteome</keyword>
<evidence type="ECO:0000256" key="5">
    <source>
        <dbReference type="ARBA" id="ARBA00022475"/>
    </source>
</evidence>
<protein>
    <recommendedName>
        <fullName evidence="4">non-specific protein-tyrosine kinase</fullName>
        <ecNumber evidence="4">2.7.10.2</ecNumber>
    </recommendedName>
</protein>
<evidence type="ECO:0000256" key="7">
    <source>
        <dbReference type="ARBA" id="ARBA00022692"/>
    </source>
</evidence>
<dbReference type="InterPro" id="IPR050445">
    <property type="entry name" value="Bact_polysacc_biosynth/exp"/>
</dbReference>
<evidence type="ECO:0000256" key="11">
    <source>
        <dbReference type="ARBA" id="ARBA00022989"/>
    </source>
</evidence>
<keyword evidence="6" id="KW-0808">Transferase</keyword>
<organism evidence="18 19">
    <name type="scientific">Luteimicrobium subarcticum</name>
    <dbReference type="NCBI Taxonomy" id="620910"/>
    <lineage>
        <taxon>Bacteria</taxon>
        <taxon>Bacillati</taxon>
        <taxon>Actinomycetota</taxon>
        <taxon>Actinomycetes</taxon>
        <taxon>Micrococcales</taxon>
        <taxon>Luteimicrobium</taxon>
    </lineage>
</organism>
<dbReference type="InterPro" id="IPR003856">
    <property type="entry name" value="LPS_length_determ_N"/>
</dbReference>
<feature type="domain" description="Polysaccharide chain length determinant N-terminal" evidence="17">
    <location>
        <begin position="2"/>
        <end position="89"/>
    </location>
</feature>
<accession>A0A2M8WUW5</accession>
<evidence type="ECO:0000256" key="2">
    <source>
        <dbReference type="ARBA" id="ARBA00006683"/>
    </source>
</evidence>
<dbReference type="EMBL" id="PGTZ01000006">
    <property type="protein sequence ID" value="PJI94725.1"/>
    <property type="molecule type" value="Genomic_DNA"/>
</dbReference>
<keyword evidence="12 16" id="KW-0472">Membrane</keyword>
<evidence type="ECO:0000256" key="4">
    <source>
        <dbReference type="ARBA" id="ARBA00011903"/>
    </source>
</evidence>
<keyword evidence="13" id="KW-0829">Tyrosine-protein kinase</keyword>
<evidence type="ECO:0000256" key="8">
    <source>
        <dbReference type="ARBA" id="ARBA00022741"/>
    </source>
</evidence>
<dbReference type="GO" id="GO:0042802">
    <property type="term" value="F:identical protein binding"/>
    <property type="evidence" value="ECO:0007669"/>
    <property type="project" value="UniProtKB-ARBA"/>
</dbReference>
<dbReference type="RefSeq" id="WP_170044547.1">
    <property type="nucleotide sequence ID" value="NZ_PGTZ01000006.1"/>
</dbReference>
<dbReference type="InterPro" id="IPR005702">
    <property type="entry name" value="Wzc-like_C"/>
</dbReference>
<dbReference type="FunFam" id="3.40.50.300:FF:000527">
    <property type="entry name" value="Tyrosine-protein kinase etk"/>
    <property type="match status" value="1"/>
</dbReference>
<feature type="compositionally biased region" description="Basic and acidic residues" evidence="15">
    <location>
        <begin position="502"/>
        <end position="521"/>
    </location>
</feature>
<comment type="subcellular location">
    <subcellularLocation>
        <location evidence="1">Cell membrane</location>
        <topology evidence="1">Multi-pass membrane protein</topology>
    </subcellularLocation>
</comment>
<dbReference type="CDD" id="cd05387">
    <property type="entry name" value="BY-kinase"/>
    <property type="match status" value="1"/>
</dbReference>
<dbReference type="EC" id="2.7.10.2" evidence="4"/>
<reference evidence="18 19" key="1">
    <citation type="submission" date="2017-11" db="EMBL/GenBank/DDBJ databases">
        <title>Genomic Encyclopedia of Archaeal and Bacterial Type Strains, Phase II (KMG-II): From Individual Species to Whole Genera.</title>
        <authorList>
            <person name="Goeker M."/>
        </authorList>
    </citation>
    <scope>NUCLEOTIDE SEQUENCE [LARGE SCALE GENOMIC DNA]</scope>
    <source>
        <strain evidence="18 19">DSM 22413</strain>
    </source>
</reference>
<keyword evidence="11 16" id="KW-1133">Transmembrane helix</keyword>
<gene>
    <name evidence="18" type="ORF">CLV34_0571</name>
</gene>
<comment type="similarity">
    <text evidence="2">Belongs to the CpsC/CapA family.</text>
</comment>
<dbReference type="InterPro" id="IPR027417">
    <property type="entry name" value="P-loop_NTPase"/>
</dbReference>
<dbReference type="PANTHER" id="PTHR32309">
    <property type="entry name" value="TYROSINE-PROTEIN KINASE"/>
    <property type="match status" value="1"/>
</dbReference>
<dbReference type="GO" id="GO:0005886">
    <property type="term" value="C:plasma membrane"/>
    <property type="evidence" value="ECO:0007669"/>
    <property type="project" value="UniProtKB-SubCell"/>
</dbReference>
<keyword evidence="10" id="KW-0067">ATP-binding</keyword>
<keyword evidence="5" id="KW-1003">Cell membrane</keyword>
<dbReference type="Gene3D" id="3.40.50.300">
    <property type="entry name" value="P-loop containing nucleotide triphosphate hydrolases"/>
    <property type="match status" value="1"/>
</dbReference>
<dbReference type="PANTHER" id="PTHR32309:SF13">
    <property type="entry name" value="FERRIC ENTEROBACTIN TRANSPORT PROTEIN FEPE"/>
    <property type="match status" value="1"/>
</dbReference>
<feature type="region of interest" description="Disordered" evidence="15">
    <location>
        <begin position="448"/>
        <end position="521"/>
    </location>
</feature>
<evidence type="ECO:0000256" key="10">
    <source>
        <dbReference type="ARBA" id="ARBA00022840"/>
    </source>
</evidence>
<dbReference type="Proteomes" id="UP000231586">
    <property type="component" value="Unassembled WGS sequence"/>
</dbReference>
<evidence type="ECO:0000256" key="14">
    <source>
        <dbReference type="ARBA" id="ARBA00051245"/>
    </source>
</evidence>
<proteinExistence type="inferred from homology"/>
<evidence type="ECO:0000256" key="1">
    <source>
        <dbReference type="ARBA" id="ARBA00004651"/>
    </source>
</evidence>
<keyword evidence="9" id="KW-0418">Kinase</keyword>
<keyword evidence="8" id="KW-0547">Nucleotide-binding</keyword>
<dbReference type="GO" id="GO:0004715">
    <property type="term" value="F:non-membrane spanning protein tyrosine kinase activity"/>
    <property type="evidence" value="ECO:0007669"/>
    <property type="project" value="UniProtKB-EC"/>
</dbReference>
<evidence type="ECO:0000256" key="15">
    <source>
        <dbReference type="SAM" id="MobiDB-lite"/>
    </source>
</evidence>
<evidence type="ECO:0000256" key="3">
    <source>
        <dbReference type="ARBA" id="ARBA00007316"/>
    </source>
</evidence>